<reference evidence="1" key="1">
    <citation type="journal article" date="2015" name="Nature">
        <title>Complex archaea that bridge the gap between prokaryotes and eukaryotes.</title>
        <authorList>
            <person name="Spang A."/>
            <person name="Saw J.H."/>
            <person name="Jorgensen S.L."/>
            <person name="Zaremba-Niedzwiedzka K."/>
            <person name="Martijn J."/>
            <person name="Lind A.E."/>
            <person name="van Eijk R."/>
            <person name="Schleper C."/>
            <person name="Guy L."/>
            <person name="Ettema T.J."/>
        </authorList>
    </citation>
    <scope>NUCLEOTIDE SEQUENCE</scope>
</reference>
<protein>
    <recommendedName>
        <fullName evidence="2">Sulfotransferase domain-containing protein</fullName>
    </recommendedName>
</protein>
<comment type="caution">
    <text evidence="1">The sequence shown here is derived from an EMBL/GenBank/DDBJ whole genome shotgun (WGS) entry which is preliminary data.</text>
</comment>
<proteinExistence type="predicted"/>
<gene>
    <name evidence="1" type="ORF">LCGC14_0748760</name>
</gene>
<dbReference type="EMBL" id="LAZR01001795">
    <property type="protein sequence ID" value="KKN38915.1"/>
    <property type="molecule type" value="Genomic_DNA"/>
</dbReference>
<sequence>MKKLLLITGCPRSGTTYSSRAFRTFNKELMPHEQVGDVGTVSWYFGPEKWLERIPEGKDNTGLRHHIKGESPADFEFATTVLVVRHPLKVIPSAKKIVTQRDWDWAAKHVDFDPKAPRLIRGAEFWIAWNALIHKRANFFYRVEEMEKAWESLLKAARLPSVPFPPLKITVNQARGWNTPELLTLTDLKKLSADTARRVVDAAEIYGYDL</sequence>
<evidence type="ECO:0000313" key="1">
    <source>
        <dbReference type="EMBL" id="KKN38915.1"/>
    </source>
</evidence>
<dbReference type="AlphaFoldDB" id="A0A0F9Q4M6"/>
<dbReference type="InterPro" id="IPR027417">
    <property type="entry name" value="P-loop_NTPase"/>
</dbReference>
<dbReference type="SUPFAM" id="SSF52540">
    <property type="entry name" value="P-loop containing nucleoside triphosphate hydrolases"/>
    <property type="match status" value="1"/>
</dbReference>
<name>A0A0F9Q4M6_9ZZZZ</name>
<accession>A0A0F9Q4M6</accession>
<organism evidence="1">
    <name type="scientific">marine sediment metagenome</name>
    <dbReference type="NCBI Taxonomy" id="412755"/>
    <lineage>
        <taxon>unclassified sequences</taxon>
        <taxon>metagenomes</taxon>
        <taxon>ecological metagenomes</taxon>
    </lineage>
</organism>
<evidence type="ECO:0008006" key="2">
    <source>
        <dbReference type="Google" id="ProtNLM"/>
    </source>
</evidence>